<feature type="compositionally biased region" description="Low complexity" evidence="1">
    <location>
        <begin position="216"/>
        <end position="251"/>
    </location>
</feature>
<reference evidence="2 3" key="1">
    <citation type="submission" date="2019-11" db="EMBL/GenBank/DDBJ databases">
        <title>Venturia inaequalis Genome Resource.</title>
        <authorList>
            <person name="Lichtner F.J."/>
        </authorList>
    </citation>
    <scope>NUCLEOTIDE SEQUENCE [LARGE SCALE GENOMIC DNA]</scope>
    <source>
        <strain evidence="2">Bline_iso_100314</strain>
    </source>
</reference>
<organism evidence="2 3">
    <name type="scientific">Venturia inaequalis</name>
    <name type="common">Apple scab fungus</name>
    <dbReference type="NCBI Taxonomy" id="5025"/>
    <lineage>
        <taxon>Eukaryota</taxon>
        <taxon>Fungi</taxon>
        <taxon>Dikarya</taxon>
        <taxon>Ascomycota</taxon>
        <taxon>Pezizomycotina</taxon>
        <taxon>Dothideomycetes</taxon>
        <taxon>Pleosporomycetidae</taxon>
        <taxon>Venturiales</taxon>
        <taxon>Venturiaceae</taxon>
        <taxon>Venturia</taxon>
    </lineage>
</organism>
<evidence type="ECO:0000313" key="3">
    <source>
        <dbReference type="Proteomes" id="UP000433883"/>
    </source>
</evidence>
<evidence type="ECO:0000256" key="1">
    <source>
        <dbReference type="SAM" id="MobiDB-lite"/>
    </source>
</evidence>
<feature type="compositionally biased region" description="Polar residues" evidence="1">
    <location>
        <begin position="449"/>
        <end position="461"/>
    </location>
</feature>
<accession>A0A8H3V368</accession>
<feature type="compositionally biased region" description="Pro residues" evidence="1">
    <location>
        <begin position="107"/>
        <end position="121"/>
    </location>
</feature>
<feature type="compositionally biased region" description="Low complexity" evidence="1">
    <location>
        <begin position="816"/>
        <end position="828"/>
    </location>
</feature>
<feature type="compositionally biased region" description="Polar residues" evidence="1">
    <location>
        <begin position="773"/>
        <end position="797"/>
    </location>
</feature>
<comment type="caution">
    <text evidence="2">The sequence shown here is derived from an EMBL/GenBank/DDBJ whole genome shotgun (WGS) entry which is preliminary data.</text>
</comment>
<sequence length="928" mass="100034">MMAFHQSSQSLGLLPPSICERRGLQETGPVELMPNPDFVFPARSAEPSPTMDNWNALNRPGRPQSSHRPRNSMGDRRRQQSRGSVALPNFSFNPSTSASTGTGVPIVTPPLSPNPPSPTSPSRPVGHTRSGSEYIGNDKTGTLMSTSPTKGECMSSPQPAQLLGPPAGRPRHAHTRSKGLSQHDLQSIMQPRDAIPAVPQLRSESAPATPLEANQRPFFPSSPRRPSLAAERSISSPDQAISSSSVDSSPQRYGAVPRVRVGFADRVEYIRPLSTISSETEGSFSTIRGHSVNNSMSSVISAGTSSSPSTRMKTPSLNTTFEDEIAKPRPQSSGDILDLMTSGKEAFGPRWTVDNRPKSAIDSPTIPDSTVVPKASKRKSPSWWETRRQQTHALRSSVSEPSLLPSPPVSPCSVQESDHSSVSDEVAPADGGKSSRKPRKVKSWAHSLISRTSKSNGNLKTKPTREQESSPPTSSYSNDTTITSPTATVFHFQQPVPVETVFEPNFDIDETVTIVTDAPATAAPQWKPRDSSESDSMSPVIDLDAALGPFNTPALGANNRLNARGPPRVRRSMHSLNGFSSSQNHRRSESAPELVPFELRNAKVAPAAVMPDVFEEEDEEEAAVDMASSPALDGGFVHVMDEVPKADNKLVDESTVEKSAVIVAAPLSTMVDTQEGDSTPDRLSRSSTLRLSMPMALPLRNISPSQSSPIEVVEDFEEPRASSLTQDSDSTITPPLIPQDDKNAQPIISLSLQQPHHTVMTPDTFSSSSFSSNGYNNSQASLSSPRLDTATSSSTDPRSFPFGEPGPVGMSVDDVPSLSSSRSTMTTPPTNPFVGASPFNPPGRSSSVYSLSSLEERRKYKRASVASLSRLMGSFGEKSKLSIESRPQSQHVMSTTPKVKKANRLSKLIFWKKSNGEKERAKSDALMR</sequence>
<feature type="region of interest" description="Disordered" evidence="1">
    <location>
        <begin position="347"/>
        <end position="482"/>
    </location>
</feature>
<dbReference type="EMBL" id="WNWQ01000055">
    <property type="protein sequence ID" value="KAE9981614.1"/>
    <property type="molecule type" value="Genomic_DNA"/>
</dbReference>
<dbReference type="AlphaFoldDB" id="A0A8H3V368"/>
<feature type="compositionally biased region" description="Polar residues" evidence="1">
    <location>
        <begin position="722"/>
        <end position="733"/>
    </location>
</feature>
<gene>
    <name evidence="2" type="ORF">BLS_007164</name>
</gene>
<feature type="compositionally biased region" description="Basic residues" evidence="1">
    <location>
        <begin position="434"/>
        <end position="443"/>
    </location>
</feature>
<feature type="compositionally biased region" description="Polar residues" evidence="1">
    <location>
        <begin position="90"/>
        <end position="102"/>
    </location>
</feature>
<proteinExistence type="predicted"/>
<feature type="region of interest" description="Disordered" evidence="1">
    <location>
        <begin position="758"/>
        <end position="850"/>
    </location>
</feature>
<protein>
    <recommendedName>
        <fullName evidence="4">Cell wall proline rich protein</fullName>
    </recommendedName>
</protein>
<name>A0A8H3V368_VENIN</name>
<dbReference type="Proteomes" id="UP000433883">
    <property type="component" value="Unassembled WGS sequence"/>
</dbReference>
<feature type="region of interest" description="Disordered" evidence="1">
    <location>
        <begin position="716"/>
        <end position="742"/>
    </location>
</feature>
<feature type="region of interest" description="Disordered" evidence="1">
    <location>
        <begin position="27"/>
        <end position="254"/>
    </location>
</feature>
<feature type="compositionally biased region" description="Polar residues" evidence="1">
    <location>
        <begin position="139"/>
        <end position="159"/>
    </location>
</feature>
<feature type="compositionally biased region" description="Polar residues" evidence="1">
    <location>
        <begin position="178"/>
        <end position="189"/>
    </location>
</feature>
<feature type="compositionally biased region" description="Polar residues" evidence="1">
    <location>
        <begin position="469"/>
        <end position="482"/>
    </location>
</feature>
<evidence type="ECO:0000313" key="2">
    <source>
        <dbReference type="EMBL" id="KAE9981614.1"/>
    </source>
</evidence>
<evidence type="ECO:0008006" key="4">
    <source>
        <dbReference type="Google" id="ProtNLM"/>
    </source>
</evidence>